<evidence type="ECO:0000313" key="2">
    <source>
        <dbReference type="EMBL" id="KAG2574602.1"/>
    </source>
</evidence>
<organism evidence="2 3">
    <name type="scientific">Panicum virgatum</name>
    <name type="common">Blackwell switchgrass</name>
    <dbReference type="NCBI Taxonomy" id="38727"/>
    <lineage>
        <taxon>Eukaryota</taxon>
        <taxon>Viridiplantae</taxon>
        <taxon>Streptophyta</taxon>
        <taxon>Embryophyta</taxon>
        <taxon>Tracheophyta</taxon>
        <taxon>Spermatophyta</taxon>
        <taxon>Magnoliopsida</taxon>
        <taxon>Liliopsida</taxon>
        <taxon>Poales</taxon>
        <taxon>Poaceae</taxon>
        <taxon>PACMAD clade</taxon>
        <taxon>Panicoideae</taxon>
        <taxon>Panicodae</taxon>
        <taxon>Paniceae</taxon>
        <taxon>Panicinae</taxon>
        <taxon>Panicum</taxon>
        <taxon>Panicum sect. Hiantes</taxon>
    </lineage>
</organism>
<feature type="compositionally biased region" description="Basic and acidic residues" evidence="1">
    <location>
        <begin position="50"/>
        <end position="60"/>
    </location>
</feature>
<dbReference type="Proteomes" id="UP000823388">
    <property type="component" value="Chromosome 7K"/>
</dbReference>
<evidence type="ECO:0000256" key="1">
    <source>
        <dbReference type="SAM" id="MobiDB-lite"/>
    </source>
</evidence>
<gene>
    <name evidence="2" type="ORF">PVAP13_7KG344770</name>
</gene>
<proteinExistence type="predicted"/>
<feature type="compositionally biased region" description="Basic and acidic residues" evidence="1">
    <location>
        <begin position="85"/>
        <end position="115"/>
    </location>
</feature>
<evidence type="ECO:0000313" key="3">
    <source>
        <dbReference type="Proteomes" id="UP000823388"/>
    </source>
</evidence>
<sequence length="115" mass="13389">MGLEEPLRRRIRRELRMIWLDPPAFCRPGASPVTDLLHWEVVIDGSDGRRQPIRRRDVPRGRRLRRRLPLQAPKDHLQNQGVPPEHQRGRGDDAGHLPLQEPERGDDVHKLLQSS</sequence>
<comment type="caution">
    <text evidence="2">The sequence shown here is derived from an EMBL/GenBank/DDBJ whole genome shotgun (WGS) entry which is preliminary data.</text>
</comment>
<dbReference type="AlphaFoldDB" id="A0A8T0QN43"/>
<keyword evidence="3" id="KW-1185">Reference proteome</keyword>
<name>A0A8T0QN43_PANVG</name>
<dbReference type="EMBL" id="CM029049">
    <property type="protein sequence ID" value="KAG2574602.1"/>
    <property type="molecule type" value="Genomic_DNA"/>
</dbReference>
<feature type="region of interest" description="Disordered" evidence="1">
    <location>
        <begin position="50"/>
        <end position="115"/>
    </location>
</feature>
<accession>A0A8T0QN43</accession>
<protein>
    <submittedName>
        <fullName evidence="2">Uncharacterized protein</fullName>
    </submittedName>
</protein>
<reference evidence="2" key="1">
    <citation type="submission" date="2020-05" db="EMBL/GenBank/DDBJ databases">
        <title>WGS assembly of Panicum virgatum.</title>
        <authorList>
            <person name="Lovell J.T."/>
            <person name="Jenkins J."/>
            <person name="Shu S."/>
            <person name="Juenger T.E."/>
            <person name="Schmutz J."/>
        </authorList>
    </citation>
    <scope>NUCLEOTIDE SEQUENCE</scope>
    <source>
        <strain evidence="2">AP13</strain>
    </source>
</reference>